<proteinExistence type="inferred from homology"/>
<dbReference type="RefSeq" id="WP_188995237.1">
    <property type="nucleotide sequence ID" value="NZ_BMOU01000001.1"/>
</dbReference>
<dbReference type="Pfam" id="PF00510">
    <property type="entry name" value="COX3"/>
    <property type="match status" value="1"/>
</dbReference>
<reference evidence="11" key="1">
    <citation type="journal article" date="2014" name="Int. J. Syst. Evol. Microbiol.">
        <title>Complete genome sequence of Corynebacterium casei LMG S-19264T (=DSM 44701T), isolated from a smear-ripened cheese.</title>
        <authorList>
            <consortium name="US DOE Joint Genome Institute (JGI-PGF)"/>
            <person name="Walter F."/>
            <person name="Albersmeier A."/>
            <person name="Kalinowski J."/>
            <person name="Ruckert C."/>
        </authorList>
    </citation>
    <scope>NUCLEOTIDE SEQUENCE</scope>
    <source>
        <strain evidence="11">JCM 17820</strain>
    </source>
</reference>
<feature type="transmembrane region" description="Helical" evidence="9">
    <location>
        <begin position="62"/>
        <end position="84"/>
    </location>
</feature>
<dbReference type="InterPro" id="IPR013833">
    <property type="entry name" value="Cyt_c_oxidase_su3_a-hlx"/>
</dbReference>
<dbReference type="GO" id="GO:0004129">
    <property type="term" value="F:cytochrome-c oxidase activity"/>
    <property type="evidence" value="ECO:0007669"/>
    <property type="project" value="InterPro"/>
</dbReference>
<dbReference type="EMBL" id="BMOU01000001">
    <property type="protein sequence ID" value="GGN89697.1"/>
    <property type="molecule type" value="Genomic_DNA"/>
</dbReference>
<keyword evidence="12" id="KW-1185">Reference proteome</keyword>
<evidence type="ECO:0000313" key="12">
    <source>
        <dbReference type="Proteomes" id="UP000605784"/>
    </source>
</evidence>
<feature type="transmembrane region" description="Helical" evidence="9">
    <location>
        <begin position="255"/>
        <end position="274"/>
    </location>
</feature>
<keyword evidence="5 9" id="KW-1133">Transmembrane helix</keyword>
<evidence type="ECO:0000256" key="1">
    <source>
        <dbReference type="ARBA" id="ARBA00004651"/>
    </source>
</evidence>
<sequence length="277" mass="29455">MAGSTDVASEHAPDGYEDEDGHEHEHRSRWPLVAAVGAATLYLGAGLFFVGGDLVPSVLPTVLAPVGAVGLVVGLAGWANEAFVADYRQSRGGESALYSTTMVLFLASDVATFSAGFVYYAFVRVGAWPPDHLPPLLGSLVLVNTALLVASSVTLHYGHEALEAGNRQRYLGLLGVTLLLGVVFLVGQTVEYYELVVEDSFTFSSGILGSAFYGLTGLHGLHVALGVLLIGIAFGRSLRGHYTPDRDTAIRTTSLYWHFVDAVWIVLVLVLYVGSTV</sequence>
<feature type="transmembrane region" description="Helical" evidence="9">
    <location>
        <begin position="135"/>
        <end position="158"/>
    </location>
</feature>
<keyword evidence="3" id="KW-1003">Cell membrane</keyword>
<dbReference type="PROSITE" id="PS50253">
    <property type="entry name" value="COX3"/>
    <property type="match status" value="1"/>
</dbReference>
<feature type="domain" description="Heme-copper oxidase subunit III family profile" evidence="10">
    <location>
        <begin position="18"/>
        <end position="276"/>
    </location>
</feature>
<evidence type="ECO:0000256" key="8">
    <source>
        <dbReference type="SAM" id="MobiDB-lite"/>
    </source>
</evidence>
<accession>A0A830GI60</accession>
<evidence type="ECO:0000256" key="9">
    <source>
        <dbReference type="SAM" id="Phobius"/>
    </source>
</evidence>
<comment type="subcellular location">
    <subcellularLocation>
        <location evidence="1 7">Cell membrane</location>
        <topology evidence="1 7">Multi-pass membrane protein</topology>
    </subcellularLocation>
</comment>
<name>A0A830GI60_9EURY</name>
<reference evidence="11" key="2">
    <citation type="submission" date="2020-09" db="EMBL/GenBank/DDBJ databases">
        <authorList>
            <person name="Sun Q."/>
            <person name="Ohkuma M."/>
        </authorList>
    </citation>
    <scope>NUCLEOTIDE SEQUENCE</scope>
    <source>
        <strain evidence="11">JCM 17820</strain>
    </source>
</reference>
<evidence type="ECO:0000256" key="7">
    <source>
        <dbReference type="RuleBase" id="RU003376"/>
    </source>
</evidence>
<dbReference type="SUPFAM" id="SSF81452">
    <property type="entry name" value="Cytochrome c oxidase subunit III-like"/>
    <property type="match status" value="1"/>
</dbReference>
<evidence type="ECO:0000259" key="10">
    <source>
        <dbReference type="PROSITE" id="PS50253"/>
    </source>
</evidence>
<protein>
    <submittedName>
        <fullName evidence="11">Cytochrome c oxidase subunit III</fullName>
    </submittedName>
</protein>
<feature type="transmembrane region" description="Helical" evidence="9">
    <location>
        <begin position="210"/>
        <end position="234"/>
    </location>
</feature>
<evidence type="ECO:0000256" key="5">
    <source>
        <dbReference type="ARBA" id="ARBA00022989"/>
    </source>
</evidence>
<evidence type="ECO:0000256" key="6">
    <source>
        <dbReference type="ARBA" id="ARBA00023136"/>
    </source>
</evidence>
<dbReference type="InterPro" id="IPR035973">
    <property type="entry name" value="Cyt_c_oxidase_su3-like_sf"/>
</dbReference>
<evidence type="ECO:0000256" key="3">
    <source>
        <dbReference type="ARBA" id="ARBA00022475"/>
    </source>
</evidence>
<dbReference type="Gene3D" id="1.20.120.80">
    <property type="entry name" value="Cytochrome c oxidase, subunit III, four-helix bundle"/>
    <property type="match status" value="1"/>
</dbReference>
<feature type="transmembrane region" description="Helical" evidence="9">
    <location>
        <begin position="96"/>
        <end position="123"/>
    </location>
</feature>
<dbReference type="CDD" id="cd00386">
    <property type="entry name" value="Heme_Cu_Oxidase_III_like"/>
    <property type="match status" value="1"/>
</dbReference>
<dbReference type="PANTHER" id="PTHR11403">
    <property type="entry name" value="CYTOCHROME C OXIDASE SUBUNIT III"/>
    <property type="match status" value="1"/>
</dbReference>
<comment type="similarity">
    <text evidence="2 7">Belongs to the cytochrome c oxidase subunit 3 family.</text>
</comment>
<evidence type="ECO:0000256" key="4">
    <source>
        <dbReference type="ARBA" id="ARBA00022692"/>
    </source>
</evidence>
<dbReference type="GO" id="GO:0019646">
    <property type="term" value="P:aerobic electron transport chain"/>
    <property type="evidence" value="ECO:0007669"/>
    <property type="project" value="InterPro"/>
</dbReference>
<dbReference type="AlphaFoldDB" id="A0A830GI60"/>
<organism evidence="11 12">
    <name type="scientific">Haloarcula pellucida</name>
    <dbReference type="NCBI Taxonomy" id="1427151"/>
    <lineage>
        <taxon>Archaea</taxon>
        <taxon>Methanobacteriati</taxon>
        <taxon>Methanobacteriota</taxon>
        <taxon>Stenosarchaea group</taxon>
        <taxon>Halobacteria</taxon>
        <taxon>Halobacteriales</taxon>
        <taxon>Haloarculaceae</taxon>
        <taxon>Haloarcula</taxon>
    </lineage>
</organism>
<feature type="transmembrane region" description="Helical" evidence="9">
    <location>
        <begin position="170"/>
        <end position="190"/>
    </location>
</feature>
<dbReference type="PANTHER" id="PTHR11403:SF2">
    <property type="entry name" value="CYTOCHROME BO(3) UBIQUINOL OXIDASE SUBUNIT 3"/>
    <property type="match status" value="1"/>
</dbReference>
<evidence type="ECO:0000256" key="2">
    <source>
        <dbReference type="ARBA" id="ARBA00010581"/>
    </source>
</evidence>
<evidence type="ECO:0000313" key="11">
    <source>
        <dbReference type="EMBL" id="GGN89697.1"/>
    </source>
</evidence>
<keyword evidence="6 9" id="KW-0472">Membrane</keyword>
<dbReference type="GO" id="GO:0005886">
    <property type="term" value="C:plasma membrane"/>
    <property type="evidence" value="ECO:0007669"/>
    <property type="project" value="UniProtKB-SubCell"/>
</dbReference>
<dbReference type="Proteomes" id="UP000605784">
    <property type="component" value="Unassembled WGS sequence"/>
</dbReference>
<keyword evidence="4 7" id="KW-0812">Transmembrane</keyword>
<feature type="transmembrane region" description="Helical" evidence="9">
    <location>
        <begin position="30"/>
        <end position="50"/>
    </location>
</feature>
<comment type="caution">
    <text evidence="11">The sequence shown here is derived from an EMBL/GenBank/DDBJ whole genome shotgun (WGS) entry which is preliminary data.</text>
</comment>
<dbReference type="InterPro" id="IPR000298">
    <property type="entry name" value="Cyt_c_oxidase-like_su3"/>
</dbReference>
<feature type="region of interest" description="Disordered" evidence="8">
    <location>
        <begin position="1"/>
        <end position="24"/>
    </location>
</feature>
<dbReference type="InterPro" id="IPR024791">
    <property type="entry name" value="Cyt_c/ubiquinol_Oxase_su3"/>
</dbReference>
<gene>
    <name evidence="11" type="ORF">GCM10009030_10660</name>
</gene>